<dbReference type="GO" id="GO:0005737">
    <property type="term" value="C:cytoplasm"/>
    <property type="evidence" value="ECO:0007669"/>
    <property type="project" value="TreeGrafter"/>
</dbReference>
<dbReference type="PANTHER" id="PTHR11086:SF18">
    <property type="entry name" value="DEOXYCYTIDYLATE DEAMINASE"/>
    <property type="match status" value="1"/>
</dbReference>
<dbReference type="InterPro" id="IPR016192">
    <property type="entry name" value="APOBEC/CMP_deaminase_Zn-bd"/>
</dbReference>
<organism evidence="6 7">
    <name type="scientific">Novosphingobium kunmingense</name>
    <dbReference type="NCBI Taxonomy" id="1211806"/>
    <lineage>
        <taxon>Bacteria</taxon>
        <taxon>Pseudomonadati</taxon>
        <taxon>Pseudomonadota</taxon>
        <taxon>Alphaproteobacteria</taxon>
        <taxon>Sphingomonadales</taxon>
        <taxon>Sphingomonadaceae</taxon>
        <taxon>Novosphingobium</taxon>
    </lineage>
</organism>
<dbReference type="SUPFAM" id="SSF53927">
    <property type="entry name" value="Cytidine deaminase-like"/>
    <property type="match status" value="1"/>
</dbReference>
<evidence type="ECO:0000256" key="1">
    <source>
        <dbReference type="ARBA" id="ARBA00006576"/>
    </source>
</evidence>
<keyword evidence="7" id="KW-1185">Reference proteome</keyword>
<evidence type="ECO:0000256" key="3">
    <source>
        <dbReference type="ARBA" id="ARBA00022801"/>
    </source>
</evidence>
<dbReference type="InterPro" id="IPR002125">
    <property type="entry name" value="CMP_dCMP_dom"/>
</dbReference>
<dbReference type="InterPro" id="IPR016193">
    <property type="entry name" value="Cytidine_deaminase-like"/>
</dbReference>
<dbReference type="GO" id="GO:0004132">
    <property type="term" value="F:dCMP deaminase activity"/>
    <property type="evidence" value="ECO:0007669"/>
    <property type="project" value="TreeGrafter"/>
</dbReference>
<dbReference type="PROSITE" id="PS00903">
    <property type="entry name" value="CYT_DCMP_DEAMINASES_1"/>
    <property type="match status" value="1"/>
</dbReference>
<dbReference type="PROSITE" id="PS51747">
    <property type="entry name" value="CYT_DCMP_DEAMINASES_2"/>
    <property type="match status" value="1"/>
</dbReference>
<dbReference type="GO" id="GO:0008270">
    <property type="term" value="F:zinc ion binding"/>
    <property type="evidence" value="ECO:0007669"/>
    <property type="project" value="InterPro"/>
</dbReference>
<evidence type="ECO:0000256" key="4">
    <source>
        <dbReference type="ARBA" id="ARBA00022833"/>
    </source>
</evidence>
<dbReference type="NCBIfam" id="NF041025">
    <property type="entry name" value="antiphage_deaminase"/>
    <property type="match status" value="1"/>
</dbReference>
<dbReference type="Gene3D" id="3.40.50.300">
    <property type="entry name" value="P-loop containing nucleotide triphosphate hydrolases"/>
    <property type="match status" value="1"/>
</dbReference>
<dbReference type="InterPro" id="IPR027417">
    <property type="entry name" value="P-loop_NTPase"/>
</dbReference>
<gene>
    <name evidence="6" type="ORF">B0I00_0018</name>
</gene>
<accession>A0A2N0I0Y2</accession>
<evidence type="ECO:0000313" key="7">
    <source>
        <dbReference type="Proteomes" id="UP000232587"/>
    </source>
</evidence>
<feature type="domain" description="CMP/dCMP-type deaminase" evidence="5">
    <location>
        <begin position="263"/>
        <end position="464"/>
    </location>
</feature>
<comment type="caution">
    <text evidence="6">The sequence shown here is derived from an EMBL/GenBank/DDBJ whole genome shotgun (WGS) entry which is preliminary data.</text>
</comment>
<keyword evidence="3" id="KW-0378">Hydrolase</keyword>
<keyword evidence="4" id="KW-0862">Zinc</keyword>
<dbReference type="OrthoDB" id="9788517at2"/>
<dbReference type="AlphaFoldDB" id="A0A2N0I0Y2"/>
<proteinExistence type="inferred from homology"/>
<sequence length="531" mass="59730">MTGKFHYFVWPELVFGIAGPIGIKIDEICESLKEALNNVEYKSRLIKITSEISDVESSVQKPDGPSFYNLMKYKMDHASEICREADDPSRLMHYALKAIKRERSDPQLDDLPLVDVEPIFDPNEILDKYDSADEADKYKFKHKVAYIIRQIKRPEEIQFLRTVYGKQFILISAYGSEYDRRNILEEKLRESLPVSISSLELRSQVEDLILRDMHEGADAHGQHLRDSYYQADAFVDGIDRSKMDAGIGRLVKALFGATDVAPTKSEFGLFLASTAALRSSDLSRQVGAAILTENGELVSQGCNEVPKAFGGTYWDGELPDFRDVKLGYDPNDIKKDEVIRDLIERLEDAGLLSPKIKELSPDMMGIVKKLTSKDQLTDGTGALRDAVALDITEYGRVVHAEMNAICEASRLGHKVGDSILYCTTFPCHNCTKHIISSGIRRVIYLEPYPKSKARELFKNEISIESEEEGKVVFVPFMGIAPSLFRQVFAKGKRKKDGKALRWLAQEGAAPMVHVTLPSYVLFEDAATKNLN</sequence>
<protein>
    <submittedName>
        <fullName evidence="6">Cytidine/deoxycytidylate deaminase-like protein</fullName>
    </submittedName>
</protein>
<dbReference type="Proteomes" id="UP000232587">
    <property type="component" value="Unassembled WGS sequence"/>
</dbReference>
<comment type="similarity">
    <text evidence="1">Belongs to the cytidine and deoxycytidylate deaminase family.</text>
</comment>
<name>A0A2N0I0Y2_9SPHN</name>
<reference evidence="6 7" key="1">
    <citation type="submission" date="2017-11" db="EMBL/GenBank/DDBJ databases">
        <title>Genomic Encyclopedia of Type Strains, Phase III (KMG-III): the genomes of soil and plant-associated and newly described type strains.</title>
        <authorList>
            <person name="Whitman W."/>
        </authorList>
    </citation>
    <scope>NUCLEOTIDE SEQUENCE [LARGE SCALE GENOMIC DNA]</scope>
    <source>
        <strain evidence="6 7">CGMCC 1.12274</strain>
    </source>
</reference>
<dbReference type="EMBL" id="PHUF01000002">
    <property type="protein sequence ID" value="PKB24840.1"/>
    <property type="molecule type" value="Genomic_DNA"/>
</dbReference>
<evidence type="ECO:0000259" key="5">
    <source>
        <dbReference type="PROSITE" id="PS51747"/>
    </source>
</evidence>
<dbReference type="PANTHER" id="PTHR11086">
    <property type="entry name" value="DEOXYCYTIDYLATE DEAMINASE-RELATED"/>
    <property type="match status" value="1"/>
</dbReference>
<keyword evidence="2" id="KW-0479">Metal-binding</keyword>
<dbReference type="RefSeq" id="WP_100865353.1">
    <property type="nucleotide sequence ID" value="NZ_PHUF01000002.1"/>
</dbReference>
<dbReference type="Pfam" id="PF00383">
    <property type="entry name" value="dCMP_cyt_deam_1"/>
    <property type="match status" value="1"/>
</dbReference>
<dbReference type="Gene3D" id="3.40.140.10">
    <property type="entry name" value="Cytidine Deaminase, domain 2"/>
    <property type="match status" value="1"/>
</dbReference>
<evidence type="ECO:0000256" key="2">
    <source>
        <dbReference type="ARBA" id="ARBA00022723"/>
    </source>
</evidence>
<dbReference type="InterPro" id="IPR015517">
    <property type="entry name" value="dCMP_deaminase-rel"/>
</dbReference>
<evidence type="ECO:0000313" key="6">
    <source>
        <dbReference type="EMBL" id="PKB24840.1"/>
    </source>
</evidence>